<keyword evidence="2" id="KW-0378">Hydrolase</keyword>
<evidence type="ECO:0000313" key="2">
    <source>
        <dbReference type="EMBL" id="OPF70401.1"/>
    </source>
</evidence>
<dbReference type="Pfam" id="PF26348">
    <property type="entry name" value="SRA_ScoMcrA"/>
    <property type="match status" value="1"/>
</dbReference>
<accession>A0A1V4CTR5</accession>
<evidence type="ECO:0000259" key="1">
    <source>
        <dbReference type="Pfam" id="PF26348"/>
    </source>
</evidence>
<keyword evidence="3" id="KW-1185">Reference proteome</keyword>
<gene>
    <name evidence="2" type="ORF">VT50_0236700</name>
</gene>
<protein>
    <submittedName>
        <fullName evidence="2">Restriction endonuclease</fullName>
    </submittedName>
</protein>
<dbReference type="InterPro" id="IPR058712">
    <property type="entry name" value="SRA_ScoMcrA"/>
</dbReference>
<reference evidence="2" key="1">
    <citation type="submission" date="2016-12" db="EMBL/GenBank/DDBJ databases">
        <title>Genome sequence of Streptomyces antioxidans MUSC 164.</title>
        <authorList>
            <person name="Lee L.-H."/>
            <person name="Ser H.-L."/>
        </authorList>
    </citation>
    <scope>NUCLEOTIDE SEQUENCE [LARGE SCALE GENOMIC DNA]</scope>
    <source>
        <strain evidence="2">MUSC 164</strain>
    </source>
</reference>
<dbReference type="GO" id="GO:0004519">
    <property type="term" value="F:endonuclease activity"/>
    <property type="evidence" value="ECO:0007669"/>
    <property type="project" value="UniProtKB-KW"/>
</dbReference>
<evidence type="ECO:0000313" key="3">
    <source>
        <dbReference type="Proteomes" id="UP000033615"/>
    </source>
</evidence>
<keyword evidence="2" id="KW-0540">Nuclease</keyword>
<keyword evidence="2" id="KW-0255">Endonuclease</keyword>
<organism evidence="2 3">
    <name type="scientific">Streptomyces antioxidans</name>
    <dbReference type="NCBI Taxonomy" id="1507734"/>
    <lineage>
        <taxon>Bacteria</taxon>
        <taxon>Bacillati</taxon>
        <taxon>Actinomycetota</taxon>
        <taxon>Actinomycetes</taxon>
        <taxon>Kitasatosporales</taxon>
        <taxon>Streptomycetaceae</taxon>
        <taxon>Streptomyces</taxon>
    </lineage>
</organism>
<dbReference type="Proteomes" id="UP000033615">
    <property type="component" value="Unassembled WGS sequence"/>
</dbReference>
<proteinExistence type="predicted"/>
<dbReference type="RefSeq" id="WP_046086475.1">
    <property type="nucleotide sequence ID" value="NZ_LAKD02000151.1"/>
</dbReference>
<sequence length="296" mass="32860">MLDIAPGEKRKRTAIQDLYGGSRQGGIAPSRKSPNVLLFSNPGRGHQVGYFDGWGTDGCYHYTGEGQTGDQTMTRGNSAILHHVQEGRALHLFDSVARGVVAYMGEFALATDTPWYYRDAPDAEGETRSVIMFRIKPTGAVVKLGEDLAFTPRDEDVVEDVEIEKHQTERMLVNSKVQEREAERREAPLVSAYRDHLQQQGHTVTRKKIIPAGEVRALYTDLFDTTDQVLVEAKGSVTREAVRMAIGQLYDYRRYITPTPALAVLLPARPQQDLIDLCNGSGARVIWPDGTGFQLG</sequence>
<dbReference type="AlphaFoldDB" id="A0A1V4CTR5"/>
<dbReference type="EMBL" id="LAKD02000151">
    <property type="protein sequence ID" value="OPF70401.1"/>
    <property type="molecule type" value="Genomic_DNA"/>
</dbReference>
<name>A0A1V4CTR5_9ACTN</name>
<feature type="domain" description="ScoMcrA-like SRA" evidence="1">
    <location>
        <begin position="10"/>
        <end position="139"/>
    </location>
</feature>
<comment type="caution">
    <text evidence="2">The sequence shown here is derived from an EMBL/GenBank/DDBJ whole genome shotgun (WGS) entry which is preliminary data.</text>
</comment>